<accession>A0A1Y2AGW5</accession>
<dbReference type="SUPFAM" id="SSF47459">
    <property type="entry name" value="HLH, helix-loop-helix DNA-binding domain"/>
    <property type="match status" value="1"/>
</dbReference>
<evidence type="ECO:0000256" key="4">
    <source>
        <dbReference type="ARBA" id="ARBA00023242"/>
    </source>
</evidence>
<dbReference type="EMBL" id="MCFC01000105">
    <property type="protein sequence ID" value="ORY21746.1"/>
    <property type="molecule type" value="Genomic_DNA"/>
</dbReference>
<evidence type="ECO:0000256" key="5">
    <source>
        <dbReference type="SAM" id="MobiDB-lite"/>
    </source>
</evidence>
<dbReference type="STRING" id="71784.A0A1Y2AGW5"/>
<keyword evidence="2" id="KW-0805">Transcription regulation</keyword>
<evidence type="ECO:0000256" key="1">
    <source>
        <dbReference type="ARBA" id="ARBA00004123"/>
    </source>
</evidence>
<name>A0A1Y2AGW5_9TREE</name>
<feature type="region of interest" description="Disordered" evidence="5">
    <location>
        <begin position="1"/>
        <end position="32"/>
    </location>
</feature>
<dbReference type="InterPro" id="IPR036638">
    <property type="entry name" value="HLH_DNA-bd_sf"/>
</dbReference>
<dbReference type="PROSITE" id="PS50888">
    <property type="entry name" value="BHLH"/>
    <property type="match status" value="1"/>
</dbReference>
<comment type="caution">
    <text evidence="7">The sequence shown here is derived from an EMBL/GenBank/DDBJ whole genome shotgun (WGS) entry which is preliminary data.</text>
</comment>
<dbReference type="Pfam" id="PF00010">
    <property type="entry name" value="HLH"/>
    <property type="match status" value="1"/>
</dbReference>
<dbReference type="AlphaFoldDB" id="A0A1Y2AGW5"/>
<evidence type="ECO:0000256" key="2">
    <source>
        <dbReference type="ARBA" id="ARBA00023015"/>
    </source>
</evidence>
<proteinExistence type="predicted"/>
<dbReference type="OrthoDB" id="690068at2759"/>
<dbReference type="GO" id="GO:0005634">
    <property type="term" value="C:nucleus"/>
    <property type="evidence" value="ECO:0007669"/>
    <property type="project" value="UniProtKB-SubCell"/>
</dbReference>
<dbReference type="InterPro" id="IPR051732">
    <property type="entry name" value="USF"/>
</dbReference>
<sequence>MATIRTEGFQVPGQLGGSQPTNHRPSFARPISDGSLAVGTDMLLSIHQPFGYMQTMYEGFQYNEHPEPPIDETHFGRSFKPEESNIGKAPKAKFRKGSMTNEIRPTERQPPRSQSMHAPHPRYSMGNSPTSWGTPSLVSGSFGSYAEDALMESPMTPVLPLVDDTAKKQRRRECHNQVEKRRREHINAKIDELSHLLPPKYLLLDEAVEDEEEEDADSPKKKSKRSGSTNKQKDAGQCKGRILQQSVHYIHDLVQLNAMQSARIRELEGTSGNQAPLWSYGYGHPLEAMRPSPEPEWPQQAPQQLRRSPSTAESQQSSLGEQQRGRQRDRRVGSDAEIQASMSGMDLDAMFAGRREEELGAMRW</sequence>
<protein>
    <recommendedName>
        <fullName evidence="6">BHLH domain-containing protein</fullName>
    </recommendedName>
</protein>
<feature type="region of interest" description="Disordered" evidence="5">
    <location>
        <begin position="209"/>
        <end position="239"/>
    </location>
</feature>
<feature type="domain" description="BHLH" evidence="6">
    <location>
        <begin position="170"/>
        <end position="253"/>
    </location>
</feature>
<dbReference type="CDD" id="cd11387">
    <property type="entry name" value="bHLHzip_USF_MITF"/>
    <property type="match status" value="1"/>
</dbReference>
<organism evidence="7 8">
    <name type="scientific">Naematelia encephala</name>
    <dbReference type="NCBI Taxonomy" id="71784"/>
    <lineage>
        <taxon>Eukaryota</taxon>
        <taxon>Fungi</taxon>
        <taxon>Dikarya</taxon>
        <taxon>Basidiomycota</taxon>
        <taxon>Agaricomycotina</taxon>
        <taxon>Tremellomycetes</taxon>
        <taxon>Tremellales</taxon>
        <taxon>Naemateliaceae</taxon>
        <taxon>Naematelia</taxon>
    </lineage>
</organism>
<reference evidence="7 8" key="1">
    <citation type="submission" date="2016-07" db="EMBL/GenBank/DDBJ databases">
        <title>Pervasive Adenine N6-methylation of Active Genes in Fungi.</title>
        <authorList>
            <consortium name="DOE Joint Genome Institute"/>
            <person name="Mondo S.J."/>
            <person name="Dannebaum R.O."/>
            <person name="Kuo R.C."/>
            <person name="Labutti K."/>
            <person name="Haridas S."/>
            <person name="Kuo A."/>
            <person name="Salamov A."/>
            <person name="Ahrendt S.R."/>
            <person name="Lipzen A."/>
            <person name="Sullivan W."/>
            <person name="Andreopoulos W.B."/>
            <person name="Clum A."/>
            <person name="Lindquist E."/>
            <person name="Daum C."/>
            <person name="Ramamoorthy G.K."/>
            <person name="Gryganskyi A."/>
            <person name="Culley D."/>
            <person name="Magnuson J.K."/>
            <person name="James T.Y."/>
            <person name="O'Malley M.A."/>
            <person name="Stajich J.E."/>
            <person name="Spatafora J.W."/>
            <person name="Visel A."/>
            <person name="Grigoriev I.V."/>
        </authorList>
    </citation>
    <scope>NUCLEOTIDE SEQUENCE [LARGE SCALE GENOMIC DNA]</scope>
    <source>
        <strain evidence="7 8">68-887.2</strain>
    </source>
</reference>
<dbReference type="PANTHER" id="PTHR46117">
    <property type="entry name" value="FI24210P1"/>
    <property type="match status" value="1"/>
</dbReference>
<feature type="region of interest" description="Disordered" evidence="5">
    <location>
        <begin position="91"/>
        <end position="132"/>
    </location>
</feature>
<dbReference type="InParanoid" id="A0A1Y2AGW5"/>
<evidence type="ECO:0000313" key="8">
    <source>
        <dbReference type="Proteomes" id="UP000193986"/>
    </source>
</evidence>
<keyword evidence="3" id="KW-0804">Transcription</keyword>
<dbReference type="Proteomes" id="UP000193986">
    <property type="component" value="Unassembled WGS sequence"/>
</dbReference>
<dbReference type="SMART" id="SM00353">
    <property type="entry name" value="HLH"/>
    <property type="match status" value="1"/>
</dbReference>
<evidence type="ECO:0000256" key="3">
    <source>
        <dbReference type="ARBA" id="ARBA00023163"/>
    </source>
</evidence>
<dbReference type="GO" id="GO:0000978">
    <property type="term" value="F:RNA polymerase II cis-regulatory region sequence-specific DNA binding"/>
    <property type="evidence" value="ECO:0007669"/>
    <property type="project" value="TreeGrafter"/>
</dbReference>
<gene>
    <name evidence="7" type="ORF">BCR39DRAFT_552974</name>
</gene>
<dbReference type="GO" id="GO:0046983">
    <property type="term" value="F:protein dimerization activity"/>
    <property type="evidence" value="ECO:0007669"/>
    <property type="project" value="InterPro"/>
</dbReference>
<keyword evidence="4" id="KW-0539">Nucleus</keyword>
<feature type="compositionally biased region" description="Basic and acidic residues" evidence="5">
    <location>
        <begin position="323"/>
        <end position="334"/>
    </location>
</feature>
<dbReference type="GO" id="GO:0000981">
    <property type="term" value="F:DNA-binding transcription factor activity, RNA polymerase II-specific"/>
    <property type="evidence" value="ECO:0007669"/>
    <property type="project" value="TreeGrafter"/>
</dbReference>
<dbReference type="InterPro" id="IPR011598">
    <property type="entry name" value="bHLH_dom"/>
</dbReference>
<feature type="region of interest" description="Disordered" evidence="5">
    <location>
        <begin position="286"/>
        <end position="346"/>
    </location>
</feature>
<keyword evidence="8" id="KW-1185">Reference proteome</keyword>
<evidence type="ECO:0000259" key="6">
    <source>
        <dbReference type="PROSITE" id="PS50888"/>
    </source>
</evidence>
<dbReference type="PANTHER" id="PTHR46117:SF3">
    <property type="entry name" value="FI24210P1"/>
    <property type="match status" value="1"/>
</dbReference>
<comment type="subcellular location">
    <subcellularLocation>
        <location evidence="1">Nucleus</location>
    </subcellularLocation>
</comment>
<dbReference type="Gene3D" id="4.10.280.10">
    <property type="entry name" value="Helix-loop-helix DNA-binding domain"/>
    <property type="match status" value="1"/>
</dbReference>
<evidence type="ECO:0000313" key="7">
    <source>
        <dbReference type="EMBL" id="ORY21746.1"/>
    </source>
</evidence>
<feature type="compositionally biased region" description="Polar residues" evidence="5">
    <location>
        <begin position="305"/>
        <end position="321"/>
    </location>
</feature>